<feature type="compositionally biased region" description="Basic and acidic residues" evidence="4">
    <location>
        <begin position="598"/>
        <end position="608"/>
    </location>
</feature>
<sequence>MYFIILTLFSTFQVRVIRSTVCTHPSSSVKHFGSSCNSNSDCITQYCFSLRCRCRAGQSFDSLINLCLPNNNMNITSRSGRLFTPSRDEYIFDRNVRPEIKWNILGVNNSYVVISLLLTSNLPPFQEVLGSHRTYRYFLTLRSVYSNGSSQSLNSAYKFSRGKKTLATQLNSGLQIEVDTSYQRSMFIFIDFRVYEKDSKITETYGSIASPGYPNSYPASSIFTWTIFGKSIAFILTDLKFDGCCDSLTIYNDTSSSSAPLVKLYNETTQTTFTTSGAMYIVFETNNANQSDGFSAVFFRQDLDYEEKCDANIDGMCKPGLVCRCDKYTETRCLCPDGHYLFKENCTNALQVKSLVRETTATLTMDNYYMNFVSHYIIWSSCGRLEEKSTKYFDIFVSDLTPGQVYAFKITSTMAAGTYTDQIVLTSYLTAVTLPARPGGIITEESNLDSPPYVLKFNSSQGIVHHYNVTLVSDTQVLIYQVKEAELVTSDLTPDTLYNYTITAFNKLGNESTTFRGNVTTSPDKSVSVGVVAGITISVVVLLCCVAVVIVVLDKKRRTQITHFLRLCLGNILRQEMENNESLSKSRNKKATSGGRQLKSDPKDNKHSYDVVIVPSSSDVAGLYRDLNQSTPVENCYANSSAVKQYLDNSRYEDM</sequence>
<organism evidence="8 9">
    <name type="scientific">Biomphalaria pfeifferi</name>
    <name type="common">Bloodfluke planorb</name>
    <name type="synonym">Freshwater snail</name>
    <dbReference type="NCBI Taxonomy" id="112525"/>
    <lineage>
        <taxon>Eukaryota</taxon>
        <taxon>Metazoa</taxon>
        <taxon>Spiralia</taxon>
        <taxon>Lophotrochozoa</taxon>
        <taxon>Mollusca</taxon>
        <taxon>Gastropoda</taxon>
        <taxon>Heterobranchia</taxon>
        <taxon>Euthyneura</taxon>
        <taxon>Panpulmonata</taxon>
        <taxon>Hygrophila</taxon>
        <taxon>Lymnaeoidea</taxon>
        <taxon>Planorbidae</taxon>
        <taxon>Biomphalaria</taxon>
    </lineage>
</organism>
<evidence type="ECO:0000256" key="6">
    <source>
        <dbReference type="SAM" id="SignalP"/>
    </source>
</evidence>
<keyword evidence="9" id="KW-1185">Reference proteome</keyword>
<dbReference type="InterPro" id="IPR035914">
    <property type="entry name" value="Sperma_CUB_dom_sf"/>
</dbReference>
<protein>
    <submittedName>
        <fullName evidence="8">Cubilin-like isoform X2</fullName>
    </submittedName>
</protein>
<dbReference type="SMART" id="SM00042">
    <property type="entry name" value="CUB"/>
    <property type="match status" value="1"/>
</dbReference>
<evidence type="ECO:0000256" key="1">
    <source>
        <dbReference type="ARBA" id="ARBA00022737"/>
    </source>
</evidence>
<dbReference type="InterPro" id="IPR013783">
    <property type="entry name" value="Ig-like_fold"/>
</dbReference>
<keyword evidence="5" id="KW-0472">Membrane</keyword>
<feature type="signal peptide" evidence="6">
    <location>
        <begin position="1"/>
        <end position="19"/>
    </location>
</feature>
<keyword evidence="6" id="KW-0732">Signal</keyword>
<dbReference type="Proteomes" id="UP001233172">
    <property type="component" value="Unassembled WGS sequence"/>
</dbReference>
<dbReference type="Gene3D" id="2.60.40.10">
    <property type="entry name" value="Immunoglobulins"/>
    <property type="match status" value="1"/>
</dbReference>
<dbReference type="PROSITE" id="PS01180">
    <property type="entry name" value="CUB"/>
    <property type="match status" value="1"/>
</dbReference>
<dbReference type="Pfam" id="PF00431">
    <property type="entry name" value="CUB"/>
    <property type="match status" value="1"/>
</dbReference>
<comment type="caution">
    <text evidence="3">Lacks conserved residue(s) required for the propagation of feature annotation.</text>
</comment>
<feature type="domain" description="CUB" evidence="7">
    <location>
        <begin position="197"/>
        <end position="301"/>
    </location>
</feature>
<accession>A0AAD8FHU5</accession>
<dbReference type="PANTHER" id="PTHR24251:SF37">
    <property type="entry name" value="CUB DOMAIN-CONTAINING PROTEIN"/>
    <property type="match status" value="1"/>
</dbReference>
<proteinExistence type="predicted"/>
<evidence type="ECO:0000313" key="9">
    <source>
        <dbReference type="Proteomes" id="UP001233172"/>
    </source>
</evidence>
<feature type="transmembrane region" description="Helical" evidence="5">
    <location>
        <begin position="529"/>
        <end position="553"/>
    </location>
</feature>
<dbReference type="AlphaFoldDB" id="A0AAD8FHU5"/>
<dbReference type="CDD" id="cd00041">
    <property type="entry name" value="CUB"/>
    <property type="match status" value="1"/>
</dbReference>
<dbReference type="SUPFAM" id="SSF49854">
    <property type="entry name" value="Spermadhesin, CUB domain"/>
    <property type="match status" value="1"/>
</dbReference>
<evidence type="ECO:0000256" key="5">
    <source>
        <dbReference type="SAM" id="Phobius"/>
    </source>
</evidence>
<dbReference type="EMBL" id="JASAOG010000017">
    <property type="protein sequence ID" value="KAK0064473.1"/>
    <property type="molecule type" value="Genomic_DNA"/>
</dbReference>
<dbReference type="InterPro" id="IPR000859">
    <property type="entry name" value="CUB_dom"/>
</dbReference>
<dbReference type="InterPro" id="IPR036116">
    <property type="entry name" value="FN3_sf"/>
</dbReference>
<gene>
    <name evidence="8" type="ORF">Bpfe_006132</name>
</gene>
<keyword evidence="5" id="KW-0812">Transmembrane</keyword>
<feature type="chain" id="PRO_5042183932" evidence="6">
    <location>
        <begin position="20"/>
        <end position="655"/>
    </location>
</feature>
<evidence type="ECO:0000256" key="2">
    <source>
        <dbReference type="ARBA" id="ARBA00023157"/>
    </source>
</evidence>
<comment type="caution">
    <text evidence="8">The sequence shown here is derived from an EMBL/GenBank/DDBJ whole genome shotgun (WGS) entry which is preliminary data.</text>
</comment>
<reference evidence="8" key="1">
    <citation type="journal article" date="2023" name="PLoS Negl. Trop. Dis.">
        <title>A genome sequence for Biomphalaria pfeifferi, the major vector snail for the human-infecting parasite Schistosoma mansoni.</title>
        <authorList>
            <person name="Bu L."/>
            <person name="Lu L."/>
            <person name="Laidemitt M.R."/>
            <person name="Zhang S.M."/>
            <person name="Mutuku M."/>
            <person name="Mkoji G."/>
            <person name="Steinauer M."/>
            <person name="Loker E.S."/>
        </authorList>
    </citation>
    <scope>NUCLEOTIDE SEQUENCE</scope>
    <source>
        <strain evidence="8">KasaAsao</strain>
    </source>
</reference>
<evidence type="ECO:0000256" key="3">
    <source>
        <dbReference type="PROSITE-ProRule" id="PRU00059"/>
    </source>
</evidence>
<feature type="region of interest" description="Disordered" evidence="4">
    <location>
        <begin position="579"/>
        <end position="608"/>
    </location>
</feature>
<dbReference type="Gene3D" id="2.60.120.290">
    <property type="entry name" value="Spermadhesin, CUB domain"/>
    <property type="match status" value="1"/>
</dbReference>
<evidence type="ECO:0000256" key="4">
    <source>
        <dbReference type="SAM" id="MobiDB-lite"/>
    </source>
</evidence>
<keyword evidence="2" id="KW-1015">Disulfide bond</keyword>
<keyword evidence="5" id="KW-1133">Transmembrane helix</keyword>
<evidence type="ECO:0000259" key="7">
    <source>
        <dbReference type="PROSITE" id="PS01180"/>
    </source>
</evidence>
<evidence type="ECO:0000313" key="8">
    <source>
        <dbReference type="EMBL" id="KAK0064473.1"/>
    </source>
</evidence>
<name>A0AAD8FHU5_BIOPF</name>
<dbReference type="PANTHER" id="PTHR24251">
    <property type="entry name" value="OVOCHYMASE-RELATED"/>
    <property type="match status" value="1"/>
</dbReference>
<reference evidence="8" key="2">
    <citation type="submission" date="2023-04" db="EMBL/GenBank/DDBJ databases">
        <authorList>
            <person name="Bu L."/>
            <person name="Lu L."/>
            <person name="Laidemitt M.R."/>
            <person name="Zhang S.M."/>
            <person name="Mutuku M."/>
            <person name="Mkoji G."/>
            <person name="Steinauer M."/>
            <person name="Loker E.S."/>
        </authorList>
    </citation>
    <scope>NUCLEOTIDE SEQUENCE</scope>
    <source>
        <strain evidence="8">KasaAsao</strain>
        <tissue evidence="8">Whole Snail</tissue>
    </source>
</reference>
<keyword evidence="1" id="KW-0677">Repeat</keyword>
<dbReference type="SUPFAM" id="SSF49265">
    <property type="entry name" value="Fibronectin type III"/>
    <property type="match status" value="1"/>
</dbReference>